<accession>A0A4R6SJN0</accession>
<dbReference type="Proteomes" id="UP000295444">
    <property type="component" value="Unassembled WGS sequence"/>
</dbReference>
<dbReference type="RefSeq" id="WP_133849760.1">
    <property type="nucleotide sequence ID" value="NZ_SNXZ01000002.1"/>
</dbReference>
<dbReference type="AlphaFoldDB" id="A0A4R6SJN0"/>
<dbReference type="OrthoDB" id="9027184at2"/>
<dbReference type="EMBL" id="SNXZ01000002">
    <property type="protein sequence ID" value="TDQ01149.1"/>
    <property type="molecule type" value="Genomic_DNA"/>
</dbReference>
<protein>
    <submittedName>
        <fullName evidence="1">Putative phage baseplate assembly protein</fullName>
    </submittedName>
</protein>
<keyword evidence="2" id="KW-1185">Reference proteome</keyword>
<dbReference type="NCBIfam" id="TIGR02243">
    <property type="entry name" value="putative baseplate assembly protein"/>
    <property type="match status" value="1"/>
</dbReference>
<gene>
    <name evidence="1" type="ORF">EV186_1021016</name>
</gene>
<dbReference type="InterPro" id="IPR011749">
    <property type="entry name" value="CHP02243"/>
</dbReference>
<organism evidence="1 2">
    <name type="scientific">Labedaea rhizosphaerae</name>
    <dbReference type="NCBI Taxonomy" id="598644"/>
    <lineage>
        <taxon>Bacteria</taxon>
        <taxon>Bacillati</taxon>
        <taxon>Actinomycetota</taxon>
        <taxon>Actinomycetes</taxon>
        <taxon>Pseudonocardiales</taxon>
        <taxon>Pseudonocardiaceae</taxon>
        <taxon>Labedaea</taxon>
    </lineage>
</organism>
<proteinExistence type="predicted"/>
<name>A0A4R6SJN0_LABRH</name>
<comment type="caution">
    <text evidence="1">The sequence shown here is derived from an EMBL/GenBank/DDBJ whole genome shotgun (WGS) entry which is preliminary data.</text>
</comment>
<sequence length="653" mass="70572">MALPTPNLDDRRFQDLVDDAKRMVQRRCPEWTDHNVSDPGVTLIETFAYMTDQLLYRLNRVPDRLHVTFLDLIGLRILPPTAARADVTFWLSAPAENPMTIPVGTQVGTVRTETEESIVYSTSGPLKVVPCSLAAIRTGTESGDAEEQVDRTSMLADRVPFAAFADVPGPGDHLLVGLTTPVPRCAVRMDFSGTVQGIGVHPDHPPLVWEAWTGEGWTECELSADETGGLNRSGQVVVHVPAGHEASIVDGVRAAWLRARVTEPEEGLPPYSASPTVEAFSACTVGVTGETIHAEVITHEVLGNSEGVAGQVFRLQHRPVLAGVGDPVLEVSSTEGWVEWRPVDAFADSGPDDRHFLLDAFAGEVLLGPVVRGADGTLHHHGAVPPKGAVLRLRQYAIGGGARGNVGVGAISTLKSSIPFVARVENRHSGHGGIDGETLEEAKNRGPLLMRTRSRAVTAEDYEVLAREAVPEAARVRCITAGEAGVHAGCVKVLVVPAAAVDNGRVRFVDLVPPEDLLARLADRLEQVRLIGTQVLVEPPRYRGVTVVARLIARPRVNMARVRDDALNDLYRFLNPLAGGGPDRTGWPFGRSVRTGDVYSVLQQVRGVESVEDVRLFTANPVTGERGDEADRIDLEANSLVFSFEHQVRVEEH</sequence>
<evidence type="ECO:0000313" key="1">
    <source>
        <dbReference type="EMBL" id="TDQ01149.1"/>
    </source>
</evidence>
<reference evidence="1 2" key="1">
    <citation type="submission" date="2019-03" db="EMBL/GenBank/DDBJ databases">
        <title>Genomic Encyclopedia of Type Strains, Phase IV (KMG-IV): sequencing the most valuable type-strain genomes for metagenomic binning, comparative biology and taxonomic classification.</title>
        <authorList>
            <person name="Goeker M."/>
        </authorList>
    </citation>
    <scope>NUCLEOTIDE SEQUENCE [LARGE SCALE GENOMIC DNA]</scope>
    <source>
        <strain evidence="1 2">DSM 45361</strain>
    </source>
</reference>
<evidence type="ECO:0000313" key="2">
    <source>
        <dbReference type="Proteomes" id="UP000295444"/>
    </source>
</evidence>